<dbReference type="Pfam" id="PF00111">
    <property type="entry name" value="Fer2"/>
    <property type="match status" value="1"/>
</dbReference>
<reference evidence="7 8" key="1">
    <citation type="submission" date="2006-01" db="EMBL/GenBank/DDBJ databases">
        <title>Complete sequence of Rhodopseudomonas palustris HaA2.</title>
        <authorList>
            <consortium name="US DOE Joint Genome Institute"/>
            <person name="Copeland A."/>
            <person name="Lucas S."/>
            <person name="Lapidus A."/>
            <person name="Barry K."/>
            <person name="Detter J.C."/>
            <person name="Glavina T."/>
            <person name="Hammon N."/>
            <person name="Israni S."/>
            <person name="Pitluck S."/>
            <person name="Chain P."/>
            <person name="Malfatti S."/>
            <person name="Shin M."/>
            <person name="Vergez L."/>
            <person name="Schmutz J."/>
            <person name="Larimer F."/>
            <person name="Land M."/>
            <person name="Hauser L."/>
            <person name="Pelletier D.A."/>
            <person name="Kyrpides N."/>
            <person name="Anderson I."/>
            <person name="Oda Y."/>
            <person name="Harwood C.S."/>
            <person name="Richardson P."/>
        </authorList>
    </citation>
    <scope>NUCLEOTIDE SEQUENCE [LARGE SCALE GENOMIC DNA]</scope>
    <source>
        <strain evidence="7 8">HaA2</strain>
    </source>
</reference>
<sequence length="155" mass="16613">MADIASLDISFTLNGAPQTRSVAPFELLIDFLRDDLGLKGTKRSCDVQVCGACTVLVDGLPVSSCTSLAADIDGRSVVTIEGLAQRGELSPVQQAFVDHAAMQCGFCTPGMVLATTALLEHHPHPTEQEIRHYLRGNICRCTGYIKILEAVKSLV</sequence>
<dbReference type="Pfam" id="PF01799">
    <property type="entry name" value="Fer2_2"/>
    <property type="match status" value="1"/>
</dbReference>
<dbReference type="SUPFAM" id="SSF47741">
    <property type="entry name" value="CO dehydrogenase ISP C-domain like"/>
    <property type="match status" value="1"/>
</dbReference>
<dbReference type="GO" id="GO:0016491">
    <property type="term" value="F:oxidoreductase activity"/>
    <property type="evidence" value="ECO:0007669"/>
    <property type="project" value="UniProtKB-KW"/>
</dbReference>
<dbReference type="InterPro" id="IPR036010">
    <property type="entry name" value="2Fe-2S_ferredoxin-like_sf"/>
</dbReference>
<evidence type="ECO:0000256" key="5">
    <source>
        <dbReference type="ARBA" id="ARBA00023014"/>
    </source>
</evidence>
<dbReference type="GO" id="GO:0051537">
    <property type="term" value="F:2 iron, 2 sulfur cluster binding"/>
    <property type="evidence" value="ECO:0007669"/>
    <property type="project" value="UniProtKB-KW"/>
</dbReference>
<feature type="domain" description="2Fe-2S ferredoxin-type" evidence="6">
    <location>
        <begin position="7"/>
        <end position="83"/>
    </location>
</feature>
<dbReference type="InterPro" id="IPR012675">
    <property type="entry name" value="Beta-grasp_dom_sf"/>
</dbReference>
<keyword evidence="5" id="KW-0411">Iron-sulfur</keyword>
<dbReference type="PANTHER" id="PTHR44379">
    <property type="entry name" value="OXIDOREDUCTASE WITH IRON-SULFUR SUBUNIT"/>
    <property type="match status" value="1"/>
</dbReference>
<organism evidence="7 8">
    <name type="scientific">Rhodopseudomonas palustris (strain HaA2)</name>
    <dbReference type="NCBI Taxonomy" id="316058"/>
    <lineage>
        <taxon>Bacteria</taxon>
        <taxon>Pseudomonadati</taxon>
        <taxon>Pseudomonadota</taxon>
        <taxon>Alphaproteobacteria</taxon>
        <taxon>Hyphomicrobiales</taxon>
        <taxon>Nitrobacteraceae</taxon>
        <taxon>Rhodopseudomonas</taxon>
    </lineage>
</organism>
<proteinExistence type="predicted"/>
<evidence type="ECO:0000313" key="8">
    <source>
        <dbReference type="Proteomes" id="UP000008809"/>
    </source>
</evidence>
<dbReference type="InterPro" id="IPR036884">
    <property type="entry name" value="2Fe-2S-bd_dom_sf"/>
</dbReference>
<dbReference type="EMBL" id="CP000250">
    <property type="protein sequence ID" value="ABD09099.1"/>
    <property type="molecule type" value="Genomic_DNA"/>
</dbReference>
<dbReference type="PROSITE" id="PS51085">
    <property type="entry name" value="2FE2S_FER_2"/>
    <property type="match status" value="1"/>
</dbReference>
<dbReference type="InterPro" id="IPR001041">
    <property type="entry name" value="2Fe-2S_ferredoxin-type"/>
</dbReference>
<protein>
    <submittedName>
        <fullName evidence="7">(2Fe-2S)-binding protein</fullName>
    </submittedName>
</protein>
<keyword evidence="4" id="KW-0408">Iron</keyword>
<dbReference type="GO" id="GO:0046872">
    <property type="term" value="F:metal ion binding"/>
    <property type="evidence" value="ECO:0007669"/>
    <property type="project" value="UniProtKB-KW"/>
</dbReference>
<evidence type="ECO:0000259" key="6">
    <source>
        <dbReference type="PROSITE" id="PS51085"/>
    </source>
</evidence>
<gene>
    <name evidence="7" type="ordered locus">RPB_4413</name>
</gene>
<keyword evidence="8" id="KW-1185">Reference proteome</keyword>
<dbReference type="Gene3D" id="1.10.150.120">
    <property type="entry name" value="[2Fe-2S]-binding domain"/>
    <property type="match status" value="1"/>
</dbReference>
<dbReference type="KEGG" id="rpb:RPB_4413"/>
<dbReference type="InterPro" id="IPR051452">
    <property type="entry name" value="Diverse_Oxidoreductases"/>
</dbReference>
<dbReference type="Proteomes" id="UP000008809">
    <property type="component" value="Chromosome"/>
</dbReference>
<evidence type="ECO:0000256" key="2">
    <source>
        <dbReference type="ARBA" id="ARBA00022723"/>
    </source>
</evidence>
<dbReference type="InterPro" id="IPR002888">
    <property type="entry name" value="2Fe-2S-bd"/>
</dbReference>
<dbReference type="eggNOG" id="COG2080">
    <property type="taxonomic scope" value="Bacteria"/>
</dbReference>
<name>Q2IRR1_RHOP2</name>
<dbReference type="STRING" id="316058.RPB_4413"/>
<evidence type="ECO:0000313" key="7">
    <source>
        <dbReference type="EMBL" id="ABD09099.1"/>
    </source>
</evidence>
<keyword evidence="1" id="KW-0001">2Fe-2S</keyword>
<dbReference type="SUPFAM" id="SSF54292">
    <property type="entry name" value="2Fe-2S ferredoxin-like"/>
    <property type="match status" value="1"/>
</dbReference>
<evidence type="ECO:0000256" key="4">
    <source>
        <dbReference type="ARBA" id="ARBA00023004"/>
    </source>
</evidence>
<dbReference type="OrthoDB" id="9806714at2"/>
<dbReference type="Gene3D" id="3.10.20.30">
    <property type="match status" value="1"/>
</dbReference>
<dbReference type="PANTHER" id="PTHR44379:SF8">
    <property type="entry name" value="XANTHINE DEHYDROGENASE IRON-SULFUR-BINDING SUBUNIT XDHC-RELATED"/>
    <property type="match status" value="1"/>
</dbReference>
<keyword evidence="3" id="KW-0560">Oxidoreductase</keyword>
<dbReference type="HOGENOM" id="CLU_052511_3_1_5"/>
<dbReference type="RefSeq" id="WP_011443283.1">
    <property type="nucleotide sequence ID" value="NC_007778.1"/>
</dbReference>
<keyword evidence="2" id="KW-0479">Metal-binding</keyword>
<dbReference type="AlphaFoldDB" id="Q2IRR1"/>
<dbReference type="FunFam" id="1.10.150.120:FF:000003">
    <property type="entry name" value="Carbon monoxide dehydrogenase, small subunit"/>
    <property type="match status" value="1"/>
</dbReference>
<evidence type="ECO:0000256" key="1">
    <source>
        <dbReference type="ARBA" id="ARBA00022714"/>
    </source>
</evidence>
<accession>Q2IRR1</accession>
<evidence type="ECO:0000256" key="3">
    <source>
        <dbReference type="ARBA" id="ARBA00023002"/>
    </source>
</evidence>